<dbReference type="InterPro" id="IPR016047">
    <property type="entry name" value="M23ase_b-sheet_dom"/>
</dbReference>
<evidence type="ECO:0000313" key="4">
    <source>
        <dbReference type="EMBL" id="SHG51799.1"/>
    </source>
</evidence>
<feature type="chain" id="PRO_5012183561" evidence="2">
    <location>
        <begin position="26"/>
        <end position="307"/>
    </location>
</feature>
<evidence type="ECO:0000259" key="3">
    <source>
        <dbReference type="Pfam" id="PF01551"/>
    </source>
</evidence>
<accession>A0A1M5KH37</accession>
<keyword evidence="5" id="KW-1185">Reference proteome</keyword>
<organism evidence="4 5">
    <name type="scientific">Hydrocarboniphaga daqingensis</name>
    <dbReference type="NCBI Taxonomy" id="490188"/>
    <lineage>
        <taxon>Bacteria</taxon>
        <taxon>Pseudomonadati</taxon>
        <taxon>Pseudomonadota</taxon>
        <taxon>Gammaproteobacteria</taxon>
        <taxon>Nevskiales</taxon>
        <taxon>Nevskiaceae</taxon>
        <taxon>Hydrocarboniphaga</taxon>
    </lineage>
</organism>
<feature type="compositionally biased region" description="Low complexity" evidence="1">
    <location>
        <begin position="274"/>
        <end position="290"/>
    </location>
</feature>
<dbReference type="SUPFAM" id="SSF51261">
    <property type="entry name" value="Duplicated hybrid motif"/>
    <property type="match status" value="1"/>
</dbReference>
<keyword evidence="2" id="KW-0732">Signal</keyword>
<feature type="signal peptide" evidence="2">
    <location>
        <begin position="1"/>
        <end position="25"/>
    </location>
</feature>
<dbReference type="RefSeq" id="WP_072893551.1">
    <property type="nucleotide sequence ID" value="NZ_FQWZ01000001.1"/>
</dbReference>
<name>A0A1M5KH37_9GAMM</name>
<dbReference type="EMBL" id="FQWZ01000001">
    <property type="protein sequence ID" value="SHG51799.1"/>
    <property type="molecule type" value="Genomic_DNA"/>
</dbReference>
<dbReference type="InterPro" id="IPR011055">
    <property type="entry name" value="Dup_hybrid_motif"/>
</dbReference>
<evidence type="ECO:0000313" key="5">
    <source>
        <dbReference type="Proteomes" id="UP000199758"/>
    </source>
</evidence>
<feature type="domain" description="M23ase beta-sheet core" evidence="3">
    <location>
        <begin position="174"/>
        <end position="269"/>
    </location>
</feature>
<dbReference type="AlphaFoldDB" id="A0A1M5KH37"/>
<dbReference type="PANTHER" id="PTHR21666">
    <property type="entry name" value="PEPTIDASE-RELATED"/>
    <property type="match status" value="1"/>
</dbReference>
<dbReference type="GO" id="GO:0004222">
    <property type="term" value="F:metalloendopeptidase activity"/>
    <property type="evidence" value="ECO:0007669"/>
    <property type="project" value="TreeGrafter"/>
</dbReference>
<dbReference type="Proteomes" id="UP000199758">
    <property type="component" value="Unassembled WGS sequence"/>
</dbReference>
<feature type="region of interest" description="Disordered" evidence="1">
    <location>
        <begin position="272"/>
        <end position="307"/>
    </location>
</feature>
<evidence type="ECO:0000256" key="1">
    <source>
        <dbReference type="SAM" id="MobiDB-lite"/>
    </source>
</evidence>
<gene>
    <name evidence="4" type="ORF">SAMN04488068_0547</name>
</gene>
<reference evidence="4 5" key="1">
    <citation type="submission" date="2016-11" db="EMBL/GenBank/DDBJ databases">
        <authorList>
            <person name="Jaros S."/>
            <person name="Januszkiewicz K."/>
            <person name="Wedrychowicz H."/>
        </authorList>
    </citation>
    <scope>NUCLEOTIDE SEQUENCE [LARGE SCALE GENOMIC DNA]</scope>
    <source>
        <strain evidence="4 5">CGMCC 1.7049</strain>
    </source>
</reference>
<dbReference type="Gene3D" id="2.70.70.10">
    <property type="entry name" value="Glucose Permease (Domain IIA)"/>
    <property type="match status" value="1"/>
</dbReference>
<proteinExistence type="predicted"/>
<dbReference type="OrthoDB" id="9805070at2"/>
<dbReference type="STRING" id="490188.SAMN04488068_0547"/>
<dbReference type="FunFam" id="2.70.70.10:FF:000019">
    <property type="entry name" value="M23 family peptidase"/>
    <property type="match status" value="1"/>
</dbReference>
<keyword evidence="4" id="KW-0378">Hydrolase</keyword>
<dbReference type="InterPro" id="IPR050570">
    <property type="entry name" value="Cell_wall_metabolism_enzyme"/>
</dbReference>
<sequence length="307" mass="33229">MRVLKAARLLVVSVLLMALGLPALAADAPLQWLRGHWQQGELLIGRVPSDATVRYNGTRIRVGGDGRFAIGLDRDAAGEAVVEVDLADGRRHQERHPIESRQYSIQRLTLPPDKVNPPPEVTARIEREAAKVREARSVDSDRDDYASAFVWPCVGRISGVYGSQRILNGEKKQPHYGVDVAVPTGTPIKAPAGGIVTLAEPDLYFTGGTLMIDHGHGLVSAFLHLSSLSLQVGDQVEQGQVIGRSGATGRATGPHLDWRISWFDTRVDPQRLVPAMPSSKPASKSKPTSKLIPKPKLGGQHKMPARG</sequence>
<protein>
    <submittedName>
        <fullName evidence="4">Murein DD-endopeptidase MepM and murein hydrolase activator NlpD, contain LysM domain</fullName>
    </submittedName>
</protein>
<dbReference type="Pfam" id="PF01551">
    <property type="entry name" value="Peptidase_M23"/>
    <property type="match status" value="1"/>
</dbReference>
<dbReference type="CDD" id="cd12797">
    <property type="entry name" value="M23_peptidase"/>
    <property type="match status" value="1"/>
</dbReference>
<evidence type="ECO:0000256" key="2">
    <source>
        <dbReference type="SAM" id="SignalP"/>
    </source>
</evidence>
<dbReference type="PANTHER" id="PTHR21666:SF285">
    <property type="entry name" value="M23 FAMILY METALLOPEPTIDASE"/>
    <property type="match status" value="1"/>
</dbReference>